<keyword evidence="4" id="KW-0720">Serine protease</keyword>
<dbReference type="Proteomes" id="UP000242310">
    <property type="component" value="Unassembled WGS sequence"/>
</dbReference>
<name>A0A2P8HBM2_9BACI</name>
<dbReference type="NCBIfam" id="TIGR00706">
    <property type="entry name" value="SppA_dom"/>
    <property type="match status" value="1"/>
</dbReference>
<evidence type="ECO:0000256" key="3">
    <source>
        <dbReference type="ARBA" id="ARBA00022801"/>
    </source>
</evidence>
<evidence type="ECO:0000313" key="7">
    <source>
        <dbReference type="Proteomes" id="UP000242310"/>
    </source>
</evidence>
<dbReference type="OrthoDB" id="9764363at2"/>
<keyword evidence="2 6" id="KW-0645">Protease</keyword>
<evidence type="ECO:0000313" key="6">
    <source>
        <dbReference type="EMBL" id="PSL43628.1"/>
    </source>
</evidence>
<comment type="similarity">
    <text evidence="1">Belongs to the peptidase S49 family.</text>
</comment>
<dbReference type="InterPro" id="IPR002142">
    <property type="entry name" value="Peptidase_S49"/>
</dbReference>
<dbReference type="Gene3D" id="6.20.330.10">
    <property type="match status" value="1"/>
</dbReference>
<dbReference type="EMBL" id="PYAV01000010">
    <property type="protein sequence ID" value="PSL43628.1"/>
    <property type="molecule type" value="Genomic_DNA"/>
</dbReference>
<dbReference type="InterPro" id="IPR004635">
    <property type="entry name" value="Pept_S49_SppA"/>
</dbReference>
<evidence type="ECO:0000256" key="4">
    <source>
        <dbReference type="ARBA" id="ARBA00022825"/>
    </source>
</evidence>
<dbReference type="AlphaFoldDB" id="A0A2P8HBM2"/>
<sequence>MNAKRWWALGIAALVLVVGIGFQMVATTAATFMDFGDDDDDDGFQESRVDEMGGPGKIAVLDVDGVIMDMGTPGLLDAGGYNHEQFLRAMDRAMADESVDGIMLDVNTPGGGVVESAEIHEKIVEAREEYETPVHVSMGGQAASGGYYIAAAADTITAHPATITGSIGVIMESINIADLAEDLGFEIETITSGENKDIMNPTEQLTEEQEAILQSMVDDMYEDFVQVVDEGRDLSEEEVRNLADGRIFTGNQAYDEGLVDELGTRGDALEQMREDLEMPQAEAVRYEQGIGFQSLFELGARQLAGDDIRLSLLRELTADNDLPRLMYMYNGE</sequence>
<organism evidence="6 7">
    <name type="scientific">Salsuginibacillus halophilus</name>
    <dbReference type="NCBI Taxonomy" id="517424"/>
    <lineage>
        <taxon>Bacteria</taxon>
        <taxon>Bacillati</taxon>
        <taxon>Bacillota</taxon>
        <taxon>Bacilli</taxon>
        <taxon>Bacillales</taxon>
        <taxon>Bacillaceae</taxon>
        <taxon>Salsuginibacillus</taxon>
    </lineage>
</organism>
<keyword evidence="7" id="KW-1185">Reference proteome</keyword>
<dbReference type="GO" id="GO:0006508">
    <property type="term" value="P:proteolysis"/>
    <property type="evidence" value="ECO:0007669"/>
    <property type="project" value="UniProtKB-KW"/>
</dbReference>
<protein>
    <submittedName>
        <fullName evidence="6">Protease-4</fullName>
    </submittedName>
</protein>
<dbReference type="RefSeq" id="WP_106589288.1">
    <property type="nucleotide sequence ID" value="NZ_PYAV01000010.1"/>
</dbReference>
<evidence type="ECO:0000259" key="5">
    <source>
        <dbReference type="Pfam" id="PF01343"/>
    </source>
</evidence>
<evidence type="ECO:0000256" key="1">
    <source>
        <dbReference type="ARBA" id="ARBA00008683"/>
    </source>
</evidence>
<accession>A0A2P8HBM2</accession>
<dbReference type="Gene3D" id="3.90.226.10">
    <property type="entry name" value="2-enoyl-CoA Hydratase, Chain A, domain 1"/>
    <property type="match status" value="1"/>
</dbReference>
<dbReference type="GO" id="GO:0008236">
    <property type="term" value="F:serine-type peptidase activity"/>
    <property type="evidence" value="ECO:0007669"/>
    <property type="project" value="UniProtKB-KW"/>
</dbReference>
<evidence type="ECO:0000256" key="2">
    <source>
        <dbReference type="ARBA" id="ARBA00022670"/>
    </source>
</evidence>
<keyword evidence="3" id="KW-0378">Hydrolase</keyword>
<dbReference type="PANTHER" id="PTHR42987:SF7">
    <property type="entry name" value="SIGNAL PEPTIDE PEPTIDASE SPPA-RELATED"/>
    <property type="match status" value="1"/>
</dbReference>
<feature type="domain" description="Peptidase S49" evidence="5">
    <location>
        <begin position="130"/>
        <end position="276"/>
    </location>
</feature>
<comment type="caution">
    <text evidence="6">The sequence shown here is derived from an EMBL/GenBank/DDBJ whole genome shotgun (WGS) entry which is preliminary data.</text>
</comment>
<reference evidence="6 7" key="1">
    <citation type="submission" date="2018-03" db="EMBL/GenBank/DDBJ databases">
        <title>Genomic Encyclopedia of Type Strains, Phase III (KMG-III): the genomes of soil and plant-associated and newly described type strains.</title>
        <authorList>
            <person name="Whitman W."/>
        </authorList>
    </citation>
    <scope>NUCLEOTIDE SEQUENCE [LARGE SCALE GENOMIC DNA]</scope>
    <source>
        <strain evidence="6 7">CGMCC 1.07653</strain>
    </source>
</reference>
<dbReference type="InterPro" id="IPR029045">
    <property type="entry name" value="ClpP/crotonase-like_dom_sf"/>
</dbReference>
<dbReference type="Pfam" id="PF01343">
    <property type="entry name" value="Peptidase_S49"/>
    <property type="match status" value="1"/>
</dbReference>
<dbReference type="SUPFAM" id="SSF52096">
    <property type="entry name" value="ClpP/crotonase"/>
    <property type="match status" value="1"/>
</dbReference>
<dbReference type="PANTHER" id="PTHR42987">
    <property type="entry name" value="PEPTIDASE S49"/>
    <property type="match status" value="1"/>
</dbReference>
<dbReference type="CDD" id="cd07023">
    <property type="entry name" value="S49_Sppa_N_C"/>
    <property type="match status" value="1"/>
</dbReference>
<dbReference type="InterPro" id="IPR047272">
    <property type="entry name" value="S49_SppA_C"/>
</dbReference>
<gene>
    <name evidence="6" type="ORF">B0H94_110104</name>
</gene>
<proteinExistence type="inferred from homology"/>